<feature type="domain" description="Glycosyl transferase family 1" evidence="1">
    <location>
        <begin position="192"/>
        <end position="341"/>
    </location>
</feature>
<dbReference type="Pfam" id="PF00534">
    <property type="entry name" value="Glycos_transf_1"/>
    <property type="match status" value="1"/>
</dbReference>
<comment type="caution">
    <text evidence="2">The sequence shown here is derived from an EMBL/GenBank/DDBJ whole genome shotgun (WGS) entry which is preliminary data.</text>
</comment>
<reference evidence="2 3" key="1">
    <citation type="submission" date="2021-01" db="EMBL/GenBank/DDBJ databases">
        <title>Genomic Encyclopedia of Type Strains, Phase IV (KMG-IV): sequencing the most valuable type-strain genomes for metagenomic binning, comparative biology and taxonomic classification.</title>
        <authorList>
            <person name="Goeker M."/>
        </authorList>
    </citation>
    <scope>NUCLEOTIDE SEQUENCE [LARGE SCALE GENOMIC DNA]</scope>
    <source>
        <strain evidence="2 3">DSM 25879</strain>
    </source>
</reference>
<keyword evidence="3" id="KW-1185">Reference proteome</keyword>
<organism evidence="2 3">
    <name type="scientific">Sutcliffiella tianshenii</name>
    <dbReference type="NCBI Taxonomy" id="1463404"/>
    <lineage>
        <taxon>Bacteria</taxon>
        <taxon>Bacillati</taxon>
        <taxon>Bacillota</taxon>
        <taxon>Bacilli</taxon>
        <taxon>Bacillales</taxon>
        <taxon>Bacillaceae</taxon>
        <taxon>Sutcliffiella</taxon>
    </lineage>
</organism>
<dbReference type="InterPro" id="IPR050194">
    <property type="entry name" value="Glycosyltransferase_grp1"/>
</dbReference>
<dbReference type="SUPFAM" id="SSF53756">
    <property type="entry name" value="UDP-Glycosyltransferase/glycogen phosphorylase"/>
    <property type="match status" value="1"/>
</dbReference>
<dbReference type="Gene3D" id="3.40.50.2000">
    <property type="entry name" value="Glycogen Phosphorylase B"/>
    <property type="match status" value="2"/>
</dbReference>
<name>A0ABS2NVE2_9BACI</name>
<dbReference type="InterPro" id="IPR001296">
    <property type="entry name" value="Glyco_trans_1"/>
</dbReference>
<sequence length="372" mass="43275">MENKQVEKVLLITNTVAPYRISVLNKLSSYVDLDVWYLQEKEANRKWKVNLEEIKYKYVLLYGFHLFIQKLDMGIHINPGMFIKLIKESPDTIIIPGYDNIGYWVAMIYCKIFRKKCIVWWGSTLDSSRIQNKIVNRVRKTFFKKINHFVTYGTKATECLIHYGVNRNKITTGTNTVDVKYYYKNTNQNKLNKNQQEKFKFLYVGQLIERKGIIETITAFEKLKRYDWELTIVGSGPLEKKLTDIVKKKKLNNHIKFVGYKQQNEIILYFDSSHCLIVPSISEVWGLVINEGIATNTFTLASKYAGATGDIIIEEKNGKSIDPLDIDNYAKSLNWVLDNKEIVKQNSVPLKLWKKLHPFSYAKSILKAINAS</sequence>
<dbReference type="Proteomes" id="UP000737402">
    <property type="component" value="Unassembled WGS sequence"/>
</dbReference>
<dbReference type="CDD" id="cd03801">
    <property type="entry name" value="GT4_PimA-like"/>
    <property type="match status" value="1"/>
</dbReference>
<proteinExistence type="predicted"/>
<accession>A0ABS2NVE2</accession>
<dbReference type="EMBL" id="JAFBED010000001">
    <property type="protein sequence ID" value="MBM7618577.1"/>
    <property type="molecule type" value="Genomic_DNA"/>
</dbReference>
<gene>
    <name evidence="2" type="ORF">JOC95_000419</name>
</gene>
<dbReference type="PANTHER" id="PTHR45947:SF3">
    <property type="entry name" value="SULFOQUINOVOSYL TRANSFERASE SQD2"/>
    <property type="match status" value="1"/>
</dbReference>
<dbReference type="PANTHER" id="PTHR45947">
    <property type="entry name" value="SULFOQUINOVOSYL TRANSFERASE SQD2"/>
    <property type="match status" value="1"/>
</dbReference>
<protein>
    <submittedName>
        <fullName evidence="2">Glycosyltransferase involved in cell wall biosynthesis</fullName>
    </submittedName>
</protein>
<evidence type="ECO:0000313" key="3">
    <source>
        <dbReference type="Proteomes" id="UP000737402"/>
    </source>
</evidence>
<evidence type="ECO:0000259" key="1">
    <source>
        <dbReference type="Pfam" id="PF00534"/>
    </source>
</evidence>
<evidence type="ECO:0000313" key="2">
    <source>
        <dbReference type="EMBL" id="MBM7618577.1"/>
    </source>
</evidence>